<dbReference type="KEGG" id="haly:HYG82_03870"/>
<evidence type="ECO:0000313" key="2">
    <source>
        <dbReference type="EMBL" id="QLG48042.1"/>
    </source>
</evidence>
<keyword evidence="1" id="KW-0472">Membrane</keyword>
<evidence type="ECO:0000313" key="3">
    <source>
        <dbReference type="Proteomes" id="UP000509241"/>
    </source>
</evidence>
<keyword evidence="1" id="KW-0812">Transmembrane</keyword>
<dbReference type="AlphaFoldDB" id="A0A7D5KWU3"/>
<accession>A0A7D5KWU3</accession>
<sequence length="64" mass="6902">MSSFDTRSANRLSMVSTLIDSALAFRRGRPKSGLLLLGAAALSSRIPGVGTLVSLFLRLARRLR</sequence>
<dbReference type="Proteomes" id="UP000509241">
    <property type="component" value="Chromosome"/>
</dbReference>
<reference evidence="2 3" key="1">
    <citation type="submission" date="2020-07" db="EMBL/GenBank/DDBJ databases">
        <authorList>
            <person name="Cui H."/>
        </authorList>
    </citation>
    <scope>NUCLEOTIDE SEQUENCE [LARGE SCALE GENOMIC DNA]</scope>
    <source>
        <strain evidence="2 3">YPL8</strain>
    </source>
</reference>
<gene>
    <name evidence="2" type="ORF">HYG82_03870</name>
</gene>
<organism evidence="2 3">
    <name type="scientific">Natrinema halophilum</name>
    <dbReference type="NCBI Taxonomy" id="1699371"/>
    <lineage>
        <taxon>Archaea</taxon>
        <taxon>Methanobacteriati</taxon>
        <taxon>Methanobacteriota</taxon>
        <taxon>Stenosarchaea group</taxon>
        <taxon>Halobacteria</taxon>
        <taxon>Halobacteriales</taxon>
        <taxon>Natrialbaceae</taxon>
        <taxon>Natrinema</taxon>
    </lineage>
</organism>
<proteinExistence type="predicted"/>
<keyword evidence="3" id="KW-1185">Reference proteome</keyword>
<feature type="transmembrane region" description="Helical" evidence="1">
    <location>
        <begin position="34"/>
        <end position="57"/>
    </location>
</feature>
<protein>
    <submittedName>
        <fullName evidence="2">Uncharacterized protein</fullName>
    </submittedName>
</protein>
<dbReference type="OrthoDB" id="177406at2157"/>
<dbReference type="RefSeq" id="WP_179259784.1">
    <property type="nucleotide sequence ID" value="NZ_CP058601.1"/>
</dbReference>
<keyword evidence="1" id="KW-1133">Transmembrane helix</keyword>
<evidence type="ECO:0000256" key="1">
    <source>
        <dbReference type="SAM" id="Phobius"/>
    </source>
</evidence>
<name>A0A7D5KWU3_9EURY</name>
<dbReference type="EMBL" id="CP058601">
    <property type="protein sequence ID" value="QLG48042.1"/>
    <property type="molecule type" value="Genomic_DNA"/>
</dbReference>
<dbReference type="GeneID" id="56032399"/>